<dbReference type="SUPFAM" id="SSF56672">
    <property type="entry name" value="DNA/RNA polymerases"/>
    <property type="match status" value="1"/>
</dbReference>
<name>A0A438EUF8_VITVI</name>
<dbReference type="CDD" id="cd09272">
    <property type="entry name" value="RNase_HI_RT_Ty1"/>
    <property type="match status" value="1"/>
</dbReference>
<dbReference type="InterPro" id="IPR043502">
    <property type="entry name" value="DNA/RNA_pol_sf"/>
</dbReference>
<reference evidence="2 3" key="1">
    <citation type="journal article" date="2018" name="PLoS Genet.">
        <title>Population sequencing reveals clonal diversity and ancestral inbreeding in the grapevine cultivar Chardonnay.</title>
        <authorList>
            <person name="Roach M.J."/>
            <person name="Johnson D.L."/>
            <person name="Bohlmann J."/>
            <person name="van Vuuren H.J."/>
            <person name="Jones S.J."/>
            <person name="Pretorius I.S."/>
            <person name="Schmidt S.A."/>
            <person name="Borneman A.R."/>
        </authorList>
    </citation>
    <scope>NUCLEOTIDE SEQUENCE [LARGE SCALE GENOMIC DNA]</scope>
    <source>
        <strain evidence="3">cv. Chardonnay</strain>
        <tissue evidence="2">Leaf</tissue>
    </source>
</reference>
<dbReference type="EMBL" id="QGNW01001184">
    <property type="protein sequence ID" value="RVW51322.1"/>
    <property type="molecule type" value="Genomic_DNA"/>
</dbReference>
<dbReference type="PANTHER" id="PTHR11439">
    <property type="entry name" value="GAG-POL-RELATED RETROTRANSPOSON"/>
    <property type="match status" value="1"/>
</dbReference>
<feature type="domain" description="Reverse transcriptase Ty1/copia-type" evidence="1">
    <location>
        <begin position="5"/>
        <end position="103"/>
    </location>
</feature>
<evidence type="ECO:0000313" key="2">
    <source>
        <dbReference type="EMBL" id="RVW51322.1"/>
    </source>
</evidence>
<dbReference type="PANTHER" id="PTHR11439:SF440">
    <property type="entry name" value="INTEGRASE CATALYTIC DOMAIN-CONTAINING PROTEIN"/>
    <property type="match status" value="1"/>
</dbReference>
<proteinExistence type="predicted"/>
<feature type="domain" description="Reverse transcriptase Ty1/copia-type" evidence="1">
    <location>
        <begin position="119"/>
        <end position="198"/>
    </location>
</feature>
<evidence type="ECO:0000259" key="1">
    <source>
        <dbReference type="Pfam" id="PF07727"/>
    </source>
</evidence>
<evidence type="ECO:0000313" key="3">
    <source>
        <dbReference type="Proteomes" id="UP000288805"/>
    </source>
</evidence>
<comment type="caution">
    <text evidence="2">The sequence shown here is derived from an EMBL/GenBank/DDBJ whole genome shotgun (WGS) entry which is preliminary data.</text>
</comment>
<sequence>MHVRCKWVLAVKYKSDGSIERYKVRLVAKGFTQTYGIDYQEMFALVAKLNTVRVLLSLATNLDWKLQQLNIKNVFLNGDLEEEVYMELPPGFDHGRKGKSASLENLSMVETIAPCMVTILIVYEDDIIVTRNDPMEMEQLKEKLAAKFETKDLGPLRYFLGMEVARNKSGISVSQRKNILDLLKETGMLGCKPVDTPMDPVKKIGEQKESTPVDTKTYQRPIGKLIYLSHTRSDITFVVSVVSQYMHAPCEEHMESMYRILKYLKGSTGKGLYFRKNETRSIEGFTDADWANSIDDRRSTSGYCTFVWGNLETWRSKKQTMVARSNAEAEFHAIAHGMCELLWLKQLLGEIGVKEEMPMKMYCDNKAAINISQNPVHHDQTKHVEVDKHFIKEKVEDGTISMVYVPTNTQVVDVLTKALSRRSFEHLIDKLGMFNLYNPT</sequence>
<accession>A0A438EUF8</accession>
<dbReference type="AlphaFoldDB" id="A0A438EUF8"/>
<dbReference type="Proteomes" id="UP000288805">
    <property type="component" value="Unassembled WGS sequence"/>
</dbReference>
<organism evidence="2 3">
    <name type="scientific">Vitis vinifera</name>
    <name type="common">Grape</name>
    <dbReference type="NCBI Taxonomy" id="29760"/>
    <lineage>
        <taxon>Eukaryota</taxon>
        <taxon>Viridiplantae</taxon>
        <taxon>Streptophyta</taxon>
        <taxon>Embryophyta</taxon>
        <taxon>Tracheophyta</taxon>
        <taxon>Spermatophyta</taxon>
        <taxon>Magnoliopsida</taxon>
        <taxon>eudicotyledons</taxon>
        <taxon>Gunneridae</taxon>
        <taxon>Pentapetalae</taxon>
        <taxon>rosids</taxon>
        <taxon>Vitales</taxon>
        <taxon>Vitaceae</taxon>
        <taxon>Viteae</taxon>
        <taxon>Vitis</taxon>
    </lineage>
</organism>
<dbReference type="Pfam" id="PF07727">
    <property type="entry name" value="RVT_2"/>
    <property type="match status" value="2"/>
</dbReference>
<gene>
    <name evidence="2" type="primary">RE1_483</name>
    <name evidence="2" type="ORF">CK203_075468</name>
</gene>
<protein>
    <submittedName>
        <fullName evidence="2">Retrovirus-related Pol polyprotein from transposon RE1</fullName>
    </submittedName>
</protein>
<dbReference type="InterPro" id="IPR013103">
    <property type="entry name" value="RVT_2"/>
</dbReference>